<dbReference type="RefSeq" id="WP_143044303.1">
    <property type="nucleotide sequence ID" value="NZ_FNDJ01000053.1"/>
</dbReference>
<dbReference type="OrthoDB" id="4514611at2"/>
<evidence type="ECO:0000313" key="2">
    <source>
        <dbReference type="Proteomes" id="UP000199202"/>
    </source>
</evidence>
<evidence type="ECO:0000313" key="1">
    <source>
        <dbReference type="EMBL" id="SDM71542.1"/>
    </source>
</evidence>
<sequence>MPASDPLLVTGTPALFLSAVAAALGAPVESCVDDCAALVHAYAQLGVPAYVRSAAVTVVNVRTGAVGRYGALLPEWEGDRVHGHAVVWLPAHGHLIDVTAEQFPLIAAVENGPVIAVRSSRRRTPSTLYCNGSPSTFIR</sequence>
<accession>A0A1G9VH38</accession>
<dbReference type="Proteomes" id="UP000199202">
    <property type="component" value="Unassembled WGS sequence"/>
</dbReference>
<proteinExistence type="predicted"/>
<gene>
    <name evidence="1" type="ORF">SAMN05421869_15328</name>
</gene>
<keyword evidence="2" id="KW-1185">Reference proteome</keyword>
<reference evidence="1 2" key="1">
    <citation type="submission" date="2016-10" db="EMBL/GenBank/DDBJ databases">
        <authorList>
            <person name="de Groot N.N."/>
        </authorList>
    </citation>
    <scope>NUCLEOTIDE SEQUENCE [LARGE SCALE GENOMIC DNA]</scope>
    <source>
        <strain evidence="1 2">CGMCC 4.6533</strain>
    </source>
</reference>
<protein>
    <submittedName>
        <fullName evidence="1">Uncharacterized protein</fullName>
    </submittedName>
</protein>
<name>A0A1G9VH38_9ACTN</name>
<dbReference type="AlphaFoldDB" id="A0A1G9VH38"/>
<organism evidence="1 2">
    <name type="scientific">Nonomuraea jiangxiensis</name>
    <dbReference type="NCBI Taxonomy" id="633440"/>
    <lineage>
        <taxon>Bacteria</taxon>
        <taxon>Bacillati</taxon>
        <taxon>Actinomycetota</taxon>
        <taxon>Actinomycetes</taxon>
        <taxon>Streptosporangiales</taxon>
        <taxon>Streptosporangiaceae</taxon>
        <taxon>Nonomuraea</taxon>
    </lineage>
</organism>
<dbReference type="EMBL" id="FNDJ01000053">
    <property type="protein sequence ID" value="SDM71542.1"/>
    <property type="molecule type" value="Genomic_DNA"/>
</dbReference>